<evidence type="ECO:0000313" key="2">
    <source>
        <dbReference type="EMBL" id="QYJ68973.1"/>
    </source>
</evidence>
<protein>
    <submittedName>
        <fullName evidence="2">Serine/threonine protein phosphatase</fullName>
    </submittedName>
</protein>
<keyword evidence="3" id="KW-1185">Reference proteome</keyword>
<dbReference type="RefSeq" id="WP_220641311.1">
    <property type="nucleotide sequence ID" value="NZ_CP080429.1"/>
</dbReference>
<dbReference type="CDD" id="cd00144">
    <property type="entry name" value="MPP_PPP_family"/>
    <property type="match status" value="1"/>
</dbReference>
<accession>A0ABX8V7Z1</accession>
<sequence>MSRTLVIGDIHGAYIALQQILERANVTTDDTLVFLGDYVDGWSQSIQVIDFLLELRLTHNCIFMRGNHDELLLNWMKTGKHNELWFKHGGKITAEVYAKVAEEKKAIHQAFLEELEDYYLNDNNKLFLHAGFTNLHGVANEFAPHMFYWDRTLWETALALDDRLDRDDPVYPKRLKVYNEIFIGHTAVTRIGKTTPINKANVWNIDTGAAHKGPLTIIDAETKRYWQSEPVYTLYPDEDGRN</sequence>
<dbReference type="Proteomes" id="UP000825381">
    <property type="component" value="Chromosome"/>
</dbReference>
<evidence type="ECO:0000259" key="1">
    <source>
        <dbReference type="Pfam" id="PF00149"/>
    </source>
</evidence>
<dbReference type="PRINTS" id="PR00114">
    <property type="entry name" value="STPHPHTASE"/>
</dbReference>
<reference evidence="2 3" key="1">
    <citation type="submission" date="2021-07" db="EMBL/GenBank/DDBJ databases">
        <title>Flavobacterium WSW3-B6 sp.nov, isolated from seaweed.</title>
        <authorList>
            <person name="Muhammad N."/>
            <person name="Ho H."/>
            <person name="Lee Y.-J."/>
            <person name="Nguyen T."/>
            <person name="Ho J."/>
            <person name="Kim S.-G."/>
        </authorList>
    </citation>
    <scope>NUCLEOTIDE SEQUENCE [LARGE SCALE GENOMIC DNA]</scope>
    <source>
        <strain evidence="2 3">WSW3-B6</strain>
    </source>
</reference>
<dbReference type="Pfam" id="PF00149">
    <property type="entry name" value="Metallophos"/>
    <property type="match status" value="1"/>
</dbReference>
<dbReference type="InterPro" id="IPR029052">
    <property type="entry name" value="Metallo-depent_PP-like"/>
</dbReference>
<dbReference type="InterPro" id="IPR006186">
    <property type="entry name" value="Ser/Thr-sp_prot-phosphatase"/>
</dbReference>
<evidence type="ECO:0000313" key="3">
    <source>
        <dbReference type="Proteomes" id="UP000825381"/>
    </source>
</evidence>
<proteinExistence type="predicted"/>
<feature type="domain" description="Calcineurin-like phosphoesterase" evidence="1">
    <location>
        <begin position="3"/>
        <end position="189"/>
    </location>
</feature>
<dbReference type="SUPFAM" id="SSF56300">
    <property type="entry name" value="Metallo-dependent phosphatases"/>
    <property type="match status" value="1"/>
</dbReference>
<dbReference type="Gene3D" id="3.60.21.10">
    <property type="match status" value="1"/>
</dbReference>
<dbReference type="InterPro" id="IPR050126">
    <property type="entry name" value="Ap4A_hydrolase"/>
</dbReference>
<dbReference type="PANTHER" id="PTHR42850:SF4">
    <property type="entry name" value="ZINC-DEPENDENT ENDOPOLYPHOSPHATASE"/>
    <property type="match status" value="1"/>
</dbReference>
<gene>
    <name evidence="2" type="ORF">K1I41_03555</name>
</gene>
<dbReference type="InterPro" id="IPR004843">
    <property type="entry name" value="Calcineurin-like_PHP"/>
</dbReference>
<dbReference type="EMBL" id="CP080429">
    <property type="protein sequence ID" value="QYJ68973.1"/>
    <property type="molecule type" value="Genomic_DNA"/>
</dbReference>
<dbReference type="PANTHER" id="PTHR42850">
    <property type="entry name" value="METALLOPHOSPHOESTERASE"/>
    <property type="match status" value="1"/>
</dbReference>
<name>A0ABX8V7Z1_9FLAO</name>
<organism evidence="2 3">
    <name type="scientific">Flavobacterium litorale</name>
    <dbReference type="NCBI Taxonomy" id="2856519"/>
    <lineage>
        <taxon>Bacteria</taxon>
        <taxon>Pseudomonadati</taxon>
        <taxon>Bacteroidota</taxon>
        <taxon>Flavobacteriia</taxon>
        <taxon>Flavobacteriales</taxon>
        <taxon>Flavobacteriaceae</taxon>
        <taxon>Flavobacterium</taxon>
    </lineage>
</organism>